<evidence type="ECO:0000256" key="1">
    <source>
        <dbReference type="SAM" id="MobiDB-lite"/>
    </source>
</evidence>
<feature type="compositionally biased region" description="Basic residues" evidence="1">
    <location>
        <begin position="246"/>
        <end position="261"/>
    </location>
</feature>
<evidence type="ECO:0000313" key="3">
    <source>
        <dbReference type="EMBL" id="KAK3362130.1"/>
    </source>
</evidence>
<keyword evidence="2" id="KW-1133">Transmembrane helix</keyword>
<dbReference type="Proteomes" id="UP001287356">
    <property type="component" value="Unassembled WGS sequence"/>
</dbReference>
<accession>A0AAE0JV63</accession>
<keyword evidence="2" id="KW-0812">Transmembrane</keyword>
<gene>
    <name evidence="3" type="ORF">B0T24DRAFT_599015</name>
</gene>
<organism evidence="3 4">
    <name type="scientific">Lasiosphaeria ovina</name>
    <dbReference type="NCBI Taxonomy" id="92902"/>
    <lineage>
        <taxon>Eukaryota</taxon>
        <taxon>Fungi</taxon>
        <taxon>Dikarya</taxon>
        <taxon>Ascomycota</taxon>
        <taxon>Pezizomycotina</taxon>
        <taxon>Sordariomycetes</taxon>
        <taxon>Sordariomycetidae</taxon>
        <taxon>Sordariales</taxon>
        <taxon>Lasiosphaeriaceae</taxon>
        <taxon>Lasiosphaeria</taxon>
    </lineage>
</organism>
<reference evidence="3" key="1">
    <citation type="journal article" date="2023" name="Mol. Phylogenet. Evol.">
        <title>Genome-scale phylogeny and comparative genomics of the fungal order Sordariales.</title>
        <authorList>
            <person name="Hensen N."/>
            <person name="Bonometti L."/>
            <person name="Westerberg I."/>
            <person name="Brannstrom I.O."/>
            <person name="Guillou S."/>
            <person name="Cros-Aarteil S."/>
            <person name="Calhoun S."/>
            <person name="Haridas S."/>
            <person name="Kuo A."/>
            <person name="Mondo S."/>
            <person name="Pangilinan J."/>
            <person name="Riley R."/>
            <person name="LaButti K."/>
            <person name="Andreopoulos B."/>
            <person name="Lipzen A."/>
            <person name="Chen C."/>
            <person name="Yan M."/>
            <person name="Daum C."/>
            <person name="Ng V."/>
            <person name="Clum A."/>
            <person name="Steindorff A."/>
            <person name="Ohm R.A."/>
            <person name="Martin F."/>
            <person name="Silar P."/>
            <person name="Natvig D.O."/>
            <person name="Lalanne C."/>
            <person name="Gautier V."/>
            <person name="Ament-Velasquez S.L."/>
            <person name="Kruys A."/>
            <person name="Hutchinson M.I."/>
            <person name="Powell A.J."/>
            <person name="Barry K."/>
            <person name="Miller A.N."/>
            <person name="Grigoriev I.V."/>
            <person name="Debuchy R."/>
            <person name="Gladieux P."/>
            <person name="Hiltunen Thoren M."/>
            <person name="Johannesson H."/>
        </authorList>
    </citation>
    <scope>NUCLEOTIDE SEQUENCE</scope>
    <source>
        <strain evidence="3">CBS 958.72</strain>
    </source>
</reference>
<proteinExistence type="predicted"/>
<evidence type="ECO:0000313" key="4">
    <source>
        <dbReference type="Proteomes" id="UP001287356"/>
    </source>
</evidence>
<protein>
    <submittedName>
        <fullName evidence="3">Uncharacterized protein</fullName>
    </submittedName>
</protein>
<dbReference type="EMBL" id="JAULSN010000010">
    <property type="protein sequence ID" value="KAK3362130.1"/>
    <property type="molecule type" value="Genomic_DNA"/>
</dbReference>
<feature type="transmembrane region" description="Helical" evidence="2">
    <location>
        <begin position="37"/>
        <end position="61"/>
    </location>
</feature>
<feature type="region of interest" description="Disordered" evidence="1">
    <location>
        <begin position="1"/>
        <end position="29"/>
    </location>
</feature>
<comment type="caution">
    <text evidence="3">The sequence shown here is derived from an EMBL/GenBank/DDBJ whole genome shotgun (WGS) entry which is preliminary data.</text>
</comment>
<evidence type="ECO:0000256" key="2">
    <source>
        <dbReference type="SAM" id="Phobius"/>
    </source>
</evidence>
<keyword evidence="2" id="KW-0472">Membrane</keyword>
<sequence>MPTDTTLSNAGSSTTTSPKETGSTRDDASGIGSNRTLVITLSSVLSVVGALMIVAAVLICWRYRQRRRLHFFARGISPIDDDEIATWKVPRGEKVEYPGGDTDGEAAAAAAAGGGAAAGAAAAAAATGSGHRESGSPSHGKHASTSSAKKPPSVIVYSNALGQGYRVSSDEGSPRSFVHNSTRVSYTGGRKLSLDKALPQTPIQARAPNARAGLTDEAIPGDEPFLPSPKRQTSRLSKLPPAFLSQHRRAASHHHHLRTRSSRSSTRSFAGYERSAAGSDMELSPRHSHDAYPTHSGHSRVYSSSSIPPRLSFGDEGVFGGSLSSPSASRPWFRDEFHGDNIGRAIG</sequence>
<dbReference type="AlphaFoldDB" id="A0AAE0JV63"/>
<name>A0AAE0JV63_9PEZI</name>
<feature type="region of interest" description="Disordered" evidence="1">
    <location>
        <begin position="204"/>
        <end position="306"/>
    </location>
</feature>
<feature type="compositionally biased region" description="Basic and acidic residues" evidence="1">
    <location>
        <begin position="283"/>
        <end position="292"/>
    </location>
</feature>
<feature type="compositionally biased region" description="Polar residues" evidence="1">
    <location>
        <begin position="1"/>
        <end position="21"/>
    </location>
</feature>
<reference evidence="3" key="2">
    <citation type="submission" date="2023-06" db="EMBL/GenBank/DDBJ databases">
        <authorList>
            <consortium name="Lawrence Berkeley National Laboratory"/>
            <person name="Haridas S."/>
            <person name="Hensen N."/>
            <person name="Bonometti L."/>
            <person name="Westerberg I."/>
            <person name="Brannstrom I.O."/>
            <person name="Guillou S."/>
            <person name="Cros-Aarteil S."/>
            <person name="Calhoun S."/>
            <person name="Kuo A."/>
            <person name="Mondo S."/>
            <person name="Pangilinan J."/>
            <person name="Riley R."/>
            <person name="Labutti K."/>
            <person name="Andreopoulos B."/>
            <person name="Lipzen A."/>
            <person name="Chen C."/>
            <person name="Yanf M."/>
            <person name="Daum C."/>
            <person name="Ng V."/>
            <person name="Clum A."/>
            <person name="Steindorff A."/>
            <person name="Ohm R."/>
            <person name="Martin F."/>
            <person name="Silar P."/>
            <person name="Natvig D."/>
            <person name="Lalanne C."/>
            <person name="Gautier V."/>
            <person name="Ament-Velasquez S.L."/>
            <person name="Kruys A."/>
            <person name="Hutchinson M.I."/>
            <person name="Powell A.J."/>
            <person name="Barry K."/>
            <person name="Miller A.N."/>
            <person name="Grigoriev I.V."/>
            <person name="Debuchy R."/>
            <person name="Gladieux P."/>
            <person name="Thoren M.H."/>
            <person name="Johannesson H."/>
        </authorList>
    </citation>
    <scope>NUCLEOTIDE SEQUENCE</scope>
    <source>
        <strain evidence="3">CBS 958.72</strain>
    </source>
</reference>
<feature type="region of interest" description="Disordered" evidence="1">
    <location>
        <begin position="124"/>
        <end position="151"/>
    </location>
</feature>
<keyword evidence="4" id="KW-1185">Reference proteome</keyword>